<dbReference type="AlphaFoldDB" id="A0A7L7Z1K4"/>
<reference evidence="3 4" key="1">
    <citation type="submission" date="2020-08" db="EMBL/GenBank/DDBJ databases">
        <title>Description of Clavibacter zhangzhiyonge sp. nov., a phytopathogenic actinobacterium isolated from barley seeds, causing leaf brown spot and decline.</title>
        <authorList>
            <person name="Tian Q."/>
            <person name="Chuan J."/>
            <person name="Zhao W."/>
            <person name="Li X."/>
        </authorList>
    </citation>
    <scope>NUCLEOTIDE SEQUENCE [LARGE SCALE GENOMIC DNA]</scope>
    <source>
        <strain evidence="3 4">DM1</strain>
    </source>
</reference>
<evidence type="ECO:0000313" key="4">
    <source>
        <dbReference type="Proteomes" id="UP000516660"/>
    </source>
</evidence>
<evidence type="ECO:0000256" key="1">
    <source>
        <dbReference type="SAM" id="MobiDB-lite"/>
    </source>
</evidence>
<dbReference type="KEGG" id="czh:H9X71_13630"/>
<dbReference type="PROSITE" id="PS51257">
    <property type="entry name" value="PROKAR_LIPOPROTEIN"/>
    <property type="match status" value="1"/>
</dbReference>
<evidence type="ECO:0008006" key="5">
    <source>
        <dbReference type="Google" id="ProtNLM"/>
    </source>
</evidence>
<gene>
    <name evidence="3" type="ORF">H9X71_13630</name>
</gene>
<protein>
    <recommendedName>
        <fullName evidence="5">Lipoprotein</fullName>
    </recommendedName>
</protein>
<sequence length="133" mass="13373">MPRSPRPSRVVGLVAVALLAAAPLSSCSAAAFACSDVGYRNTLDVRVVGSEEAVARVALVRMCDEDGCSGTLEQSGPSADPEAALPEHTATATGPGRWTVERGMTTPAEATFTALAADGTVKTAGTVDLALAG</sequence>
<accession>A0A7L7Z1K4</accession>
<evidence type="ECO:0000313" key="3">
    <source>
        <dbReference type="EMBL" id="QOD43604.1"/>
    </source>
</evidence>
<proteinExistence type="predicted"/>
<evidence type="ECO:0000256" key="2">
    <source>
        <dbReference type="SAM" id="SignalP"/>
    </source>
</evidence>
<feature type="region of interest" description="Disordered" evidence="1">
    <location>
        <begin position="69"/>
        <end position="99"/>
    </location>
</feature>
<dbReference type="Proteomes" id="UP000516660">
    <property type="component" value="Chromosome"/>
</dbReference>
<name>A0A7L7Z1K4_9MICO</name>
<dbReference type="EMBL" id="CP061274">
    <property type="protein sequence ID" value="QOD43604.1"/>
    <property type="molecule type" value="Genomic_DNA"/>
</dbReference>
<feature type="chain" id="PRO_5032405466" description="Lipoprotein" evidence="2">
    <location>
        <begin position="34"/>
        <end position="133"/>
    </location>
</feature>
<dbReference type="RefSeq" id="WP_191147563.1">
    <property type="nucleotide sequence ID" value="NZ_CP061274.1"/>
</dbReference>
<organism evidence="3 4">
    <name type="scientific">Clavibacter zhangzhiyongii</name>
    <dbReference type="NCBI Taxonomy" id="2768071"/>
    <lineage>
        <taxon>Bacteria</taxon>
        <taxon>Bacillati</taxon>
        <taxon>Actinomycetota</taxon>
        <taxon>Actinomycetes</taxon>
        <taxon>Micrococcales</taxon>
        <taxon>Microbacteriaceae</taxon>
        <taxon>Clavibacter</taxon>
    </lineage>
</organism>
<keyword evidence="2" id="KW-0732">Signal</keyword>
<keyword evidence="4" id="KW-1185">Reference proteome</keyword>
<feature type="signal peptide" evidence="2">
    <location>
        <begin position="1"/>
        <end position="33"/>
    </location>
</feature>